<dbReference type="RefSeq" id="WP_157003982.1">
    <property type="nucleotide sequence ID" value="NZ_BAAAUP010000003.1"/>
</dbReference>
<accession>A0A0M2H8N1</accession>
<dbReference type="OrthoDB" id="3790724at2"/>
<keyword evidence="2" id="KW-0472">Membrane</keyword>
<dbReference type="Proteomes" id="UP000033956">
    <property type="component" value="Unassembled WGS sequence"/>
</dbReference>
<evidence type="ECO:0000256" key="1">
    <source>
        <dbReference type="NCBIfam" id="TIGR02228"/>
    </source>
</evidence>
<dbReference type="GO" id="GO:0006465">
    <property type="term" value="P:signal peptide processing"/>
    <property type="evidence" value="ECO:0007669"/>
    <property type="project" value="UniProtKB-UniRule"/>
</dbReference>
<sequence>MRRTWTILGDTALAVAAAVGALCIVVFVCGSLFGIRVVLFSTGSMDPTIPAGSAAVTREIPAAEIDVGDVVTVERSGKLPITHRVVTVAEVPDTAETRSIVMRGDANAVDDPFPYEVDEVGLVLFSVPGIAAAISSLRSPWVLAGTTIAATALVVFVCWPRRRSSVRDEHEGEDAAGSAKHAKPAKAVSCVALVVALVAVPVGGDDAHAAADDAAAEVIQGEIVRLVSIRDDSMDGLVPGAEAVWMVGVSAEAPTPGVVQIFLAGSGEPALGLRFDVTACAVRWDADDCAAQPTTLIADEVVPVDGRERSVFEIASDEQTWLRIAVRMPEATDADIAGQVDLRVRASGLGDDVSVGPDGGSLAATGDRVSWLLLPAAATALTAGLVLFARRRST</sequence>
<keyword evidence="4" id="KW-1185">Reference proteome</keyword>
<evidence type="ECO:0000313" key="3">
    <source>
        <dbReference type="EMBL" id="KJL40494.1"/>
    </source>
</evidence>
<comment type="caution">
    <text evidence="3">The sequence shown here is derived from an EMBL/GenBank/DDBJ whole genome shotgun (WGS) entry which is preliminary data.</text>
</comment>
<evidence type="ECO:0000256" key="2">
    <source>
        <dbReference type="SAM" id="Phobius"/>
    </source>
</evidence>
<keyword evidence="2" id="KW-1133">Transmembrane helix</keyword>
<feature type="transmembrane region" description="Helical" evidence="2">
    <location>
        <begin position="371"/>
        <end position="389"/>
    </location>
</feature>
<feature type="transmembrane region" description="Helical" evidence="2">
    <location>
        <begin position="12"/>
        <end position="35"/>
    </location>
</feature>
<reference evidence="3 4" key="1">
    <citation type="submission" date="2015-02" db="EMBL/GenBank/DDBJ databases">
        <title>Draft genome sequences of ten Microbacterium spp. with emphasis on heavy metal contaminated environments.</title>
        <authorList>
            <person name="Corretto E."/>
        </authorList>
    </citation>
    <scope>NUCLEOTIDE SEQUENCE [LARGE SCALE GENOMIC DNA]</scope>
    <source>
        <strain evidence="3 4">DSM 12510</strain>
    </source>
</reference>
<dbReference type="AlphaFoldDB" id="A0A0M2H8N1"/>
<dbReference type="InterPro" id="IPR001733">
    <property type="entry name" value="Peptidase_S26B"/>
</dbReference>
<dbReference type="CDD" id="cd06530">
    <property type="entry name" value="S26_SPase_I"/>
    <property type="match status" value="1"/>
</dbReference>
<dbReference type="PATRIC" id="fig|92835.4.peg.1597"/>
<dbReference type="STRING" id="92835.RS81_01578"/>
<dbReference type="InterPro" id="IPR019533">
    <property type="entry name" value="Peptidase_S26"/>
</dbReference>
<keyword evidence="2" id="KW-0812">Transmembrane</keyword>
<dbReference type="GO" id="GO:0016020">
    <property type="term" value="C:membrane"/>
    <property type="evidence" value="ECO:0007669"/>
    <property type="project" value="UniProtKB-UniRule"/>
</dbReference>
<gene>
    <name evidence="3" type="ORF">RS81_01578</name>
</gene>
<dbReference type="EMBL" id="JYIZ01000046">
    <property type="protein sequence ID" value="KJL40494.1"/>
    <property type="molecule type" value="Genomic_DNA"/>
</dbReference>
<protein>
    <recommendedName>
        <fullName evidence="1">Signal peptidase I</fullName>
        <ecNumber evidence="1">3.4.21.89</ecNumber>
    </recommendedName>
</protein>
<dbReference type="GO" id="GO:0004252">
    <property type="term" value="F:serine-type endopeptidase activity"/>
    <property type="evidence" value="ECO:0007669"/>
    <property type="project" value="UniProtKB-UniRule"/>
</dbReference>
<dbReference type="GO" id="GO:0009003">
    <property type="term" value="F:signal peptidase activity"/>
    <property type="evidence" value="ECO:0007669"/>
    <property type="project" value="UniProtKB-EC"/>
</dbReference>
<dbReference type="EC" id="3.4.21.89" evidence="1"/>
<dbReference type="NCBIfam" id="TIGR02228">
    <property type="entry name" value="sigpep_I_arch"/>
    <property type="match status" value="1"/>
</dbReference>
<proteinExistence type="predicted"/>
<evidence type="ECO:0000313" key="4">
    <source>
        <dbReference type="Proteomes" id="UP000033956"/>
    </source>
</evidence>
<name>A0A0M2H8N1_9MICO</name>
<organism evidence="3 4">
    <name type="scientific">Microbacterium terrae</name>
    <dbReference type="NCBI Taxonomy" id="69369"/>
    <lineage>
        <taxon>Bacteria</taxon>
        <taxon>Bacillati</taxon>
        <taxon>Actinomycetota</taxon>
        <taxon>Actinomycetes</taxon>
        <taxon>Micrococcales</taxon>
        <taxon>Microbacteriaceae</taxon>
        <taxon>Microbacterium</taxon>
    </lineage>
</organism>